<gene>
    <name evidence="1" type="ORF">S01H4_42958</name>
</gene>
<dbReference type="AlphaFoldDB" id="X1CFM0"/>
<name>X1CFM0_9ZZZZ</name>
<accession>X1CFM0</accession>
<protein>
    <submittedName>
        <fullName evidence="1">Uncharacterized protein</fullName>
    </submittedName>
</protein>
<sequence length="257" mass="29867">MIKMMIKECEQLVNGKERWQAQIDELFPDGFEAHLEIQQANTFDFTPICNAILEADCNAVARALNKEGAAFSESDEAKEKPDNKLTLTEALNRFRAMFTEFSHIEKIFNPNHLLRALTIVEESLMTISPYEAKRKLFWRQVYGFTQRFWPAYDAQASAFGLYDYVKNNEAHPRSLKLKNSEFFSFYPVDNSCSGLGFDCAVDAAEVLSCSGRVEWAGMRTEQYWYKRTRSLYEKFIKKKNLAVKNLYVRSHRLCIIQ</sequence>
<organism evidence="1">
    <name type="scientific">marine sediment metagenome</name>
    <dbReference type="NCBI Taxonomy" id="412755"/>
    <lineage>
        <taxon>unclassified sequences</taxon>
        <taxon>metagenomes</taxon>
        <taxon>ecological metagenomes</taxon>
    </lineage>
</organism>
<dbReference type="EMBL" id="BART01023647">
    <property type="protein sequence ID" value="GAG95053.1"/>
    <property type="molecule type" value="Genomic_DNA"/>
</dbReference>
<comment type="caution">
    <text evidence="1">The sequence shown here is derived from an EMBL/GenBank/DDBJ whole genome shotgun (WGS) entry which is preliminary data.</text>
</comment>
<reference evidence="1" key="1">
    <citation type="journal article" date="2014" name="Front. Microbiol.">
        <title>High frequency of phylogenetically diverse reductive dehalogenase-homologous genes in deep subseafloor sedimentary metagenomes.</title>
        <authorList>
            <person name="Kawai M."/>
            <person name="Futagami T."/>
            <person name="Toyoda A."/>
            <person name="Takaki Y."/>
            <person name="Nishi S."/>
            <person name="Hori S."/>
            <person name="Arai W."/>
            <person name="Tsubouchi T."/>
            <person name="Morono Y."/>
            <person name="Uchiyama I."/>
            <person name="Ito T."/>
            <person name="Fujiyama A."/>
            <person name="Inagaki F."/>
            <person name="Takami H."/>
        </authorList>
    </citation>
    <scope>NUCLEOTIDE SEQUENCE</scope>
    <source>
        <strain evidence="1">Expedition CK06-06</strain>
    </source>
</reference>
<evidence type="ECO:0000313" key="1">
    <source>
        <dbReference type="EMBL" id="GAG95053.1"/>
    </source>
</evidence>
<proteinExistence type="predicted"/>